<organism evidence="6">
    <name type="scientific">Armillaria sinapina</name>
    <dbReference type="NCBI Taxonomy" id="64372"/>
    <lineage>
        <taxon>Eukaryota</taxon>
        <taxon>Fungi</taxon>
        <taxon>Dikarya</taxon>
        <taxon>Basidiomycota</taxon>
        <taxon>Agaricomycotina</taxon>
        <taxon>Agaricomycetes</taxon>
        <taxon>Agaricomycetidae</taxon>
        <taxon>Agaricales</taxon>
        <taxon>Marasmiineae</taxon>
        <taxon>Physalacriaceae</taxon>
        <taxon>Armillaria</taxon>
    </lineage>
</organism>
<dbReference type="SUPFAM" id="SSF82771">
    <property type="entry name" value="GIY-YIG endonuclease"/>
    <property type="match status" value="1"/>
</dbReference>
<dbReference type="InterPro" id="IPR035901">
    <property type="entry name" value="GIY-YIG_endonuc_sf"/>
</dbReference>
<dbReference type="PROSITE" id="PS50164">
    <property type="entry name" value="GIY_YIG"/>
    <property type="match status" value="1"/>
</dbReference>
<feature type="domain" description="GIY-YIG" evidence="5">
    <location>
        <begin position="57"/>
        <end position="136"/>
    </location>
</feature>
<proteinExistence type="predicted"/>
<evidence type="ECO:0000313" key="6">
    <source>
        <dbReference type="EMBL" id="QCB16379.1"/>
    </source>
</evidence>
<keyword evidence="4" id="KW-0378">Hydrolase</keyword>
<evidence type="ECO:0000256" key="3">
    <source>
        <dbReference type="ARBA" id="ARBA00022759"/>
    </source>
</evidence>
<reference evidence="6" key="1">
    <citation type="journal article" date="2019" name="BMC Genomics">
        <title>Mobile genetic elements explain size variation in the mitochondrial genomes of four closely-related Armillaria species.</title>
        <authorList>
            <person name="Kolesnikova A.I."/>
            <person name="Putintseva Y.A."/>
            <person name="Simonov E.P."/>
            <person name="Biriukov V.V."/>
            <person name="Oreshkova N.V."/>
            <person name="Pavlov I.N."/>
            <person name="Sharov V.V."/>
            <person name="Kuzmin D.A."/>
            <person name="Anderson J.B."/>
            <person name="Krutovsky K.V."/>
        </authorList>
    </citation>
    <scope>NUCLEOTIDE SEQUENCE</scope>
</reference>
<dbReference type="CDD" id="cd10445">
    <property type="entry name" value="GIY-YIG_bI1_like"/>
    <property type="match status" value="1"/>
</dbReference>
<dbReference type="SUPFAM" id="SSF64496">
    <property type="entry name" value="DNA-binding domain of intron-encoded endonucleases"/>
    <property type="match status" value="1"/>
</dbReference>
<gene>
    <name evidence="6" type="primary">oi4cox1</name>
</gene>
<dbReference type="GeneID" id="40135510"/>
<dbReference type="GO" id="GO:0004519">
    <property type="term" value="F:endonuclease activity"/>
    <property type="evidence" value="ECO:0007669"/>
    <property type="project" value="UniProtKB-KW"/>
</dbReference>
<dbReference type="Pfam" id="PF07460">
    <property type="entry name" value="NUMOD3"/>
    <property type="match status" value="2"/>
</dbReference>
<keyword evidence="2" id="KW-0540">Nuclease</keyword>
<dbReference type="InterPro" id="IPR006350">
    <property type="entry name" value="Intron_endoG1"/>
</dbReference>
<dbReference type="InterPro" id="IPR000305">
    <property type="entry name" value="GIY-YIG_endonuc"/>
</dbReference>
<dbReference type="RefSeq" id="YP_009631599.1">
    <property type="nucleotide sequence ID" value="NC_042229.1"/>
</dbReference>
<comment type="similarity">
    <text evidence="1">To endonucleases of group I introns of fungi and phage.</text>
</comment>
<dbReference type="Pfam" id="PF07453">
    <property type="entry name" value="NUMOD1"/>
    <property type="match status" value="2"/>
</dbReference>
<geneLocation type="mitochondrion" evidence="6"/>
<keyword evidence="3" id="KW-0255">Endonuclease</keyword>
<evidence type="ECO:0000256" key="4">
    <source>
        <dbReference type="ARBA" id="ARBA00022801"/>
    </source>
</evidence>
<dbReference type="SMART" id="SM00497">
    <property type="entry name" value="IENR1"/>
    <property type="match status" value="2"/>
</dbReference>
<dbReference type="InterPro" id="IPR003611">
    <property type="entry name" value="NUMOD3"/>
</dbReference>
<dbReference type="GO" id="GO:0003677">
    <property type="term" value="F:DNA binding"/>
    <property type="evidence" value="ECO:0007669"/>
    <property type="project" value="InterPro"/>
</dbReference>
<dbReference type="EMBL" id="MH282847">
    <property type="protein sequence ID" value="QCB16379.1"/>
    <property type="molecule type" value="Genomic_DNA"/>
</dbReference>
<dbReference type="GO" id="GO:0016787">
    <property type="term" value="F:hydrolase activity"/>
    <property type="evidence" value="ECO:0007669"/>
    <property type="project" value="UniProtKB-KW"/>
</dbReference>
<dbReference type="InterPro" id="IPR010896">
    <property type="entry name" value="NUMOD1"/>
</dbReference>
<dbReference type="NCBIfam" id="TIGR01453">
    <property type="entry name" value="grpIintron_endo"/>
    <property type="match status" value="1"/>
</dbReference>
<evidence type="ECO:0000259" key="5">
    <source>
        <dbReference type="PROSITE" id="PS50164"/>
    </source>
</evidence>
<protein>
    <recommendedName>
        <fullName evidence="5">GIY-YIG domain-containing protein</fullName>
    </recommendedName>
</protein>
<name>A0A4D6FFA9_9AGAR</name>
<sequence>MKIKALINYDNNLIYFESNTLTMCNIYLGKAIEKYNPIKVYNKFKNDRLNIFKDNKKKSGIYLLINLKNGHSYVGSSINLLLRMRSYLNNSYLKSSKNNNMPIVKALIKYGQDEFALLILEYAEVKMLAIRETYWINSILPYYNVLKQGYSTLGYKHTEETKGLLSELRINKTHSIETKALITKRLTGENNPFYGKAHSKESKLKIIKAKSRHPVYIYNSFKILLMIYPSVSTLAKDIKSNSTSIKSFIKNQSLFRGEWYFTTLPYNLTEVPLFLDYSTLEAKHIILNIKNSSYIRKALFLFNENKEYIRKYESIKEASEDLKIGHDNIKKYALLNKPYKGWIFRYHRLI</sequence>
<dbReference type="SMART" id="SM00496">
    <property type="entry name" value="IENR2"/>
    <property type="match status" value="3"/>
</dbReference>
<dbReference type="SMART" id="SM00465">
    <property type="entry name" value="GIYc"/>
    <property type="match status" value="1"/>
</dbReference>
<evidence type="ECO:0000256" key="2">
    <source>
        <dbReference type="ARBA" id="ARBA00022722"/>
    </source>
</evidence>
<dbReference type="Gene3D" id="3.40.1440.10">
    <property type="entry name" value="GIY-YIG endonuclease"/>
    <property type="match status" value="1"/>
</dbReference>
<evidence type="ECO:0000256" key="1">
    <source>
        <dbReference type="ARBA" id="ARBA00010045"/>
    </source>
</evidence>
<accession>A0A4D6FFA9</accession>
<dbReference type="Pfam" id="PF01541">
    <property type="entry name" value="GIY-YIG"/>
    <property type="match status" value="1"/>
</dbReference>
<dbReference type="InterPro" id="IPR003647">
    <property type="entry name" value="Intron_nuc_1_rpt"/>
</dbReference>
<keyword evidence="6" id="KW-0496">Mitochondrion</keyword>
<dbReference type="AlphaFoldDB" id="A0A4D6FFA9"/>